<dbReference type="EMBL" id="GDKF01004674">
    <property type="protein sequence ID" value="JAT73948.1"/>
    <property type="molecule type" value="Transcribed_RNA"/>
</dbReference>
<organism evidence="3">
    <name type="scientific">Auxenochlorella protothecoides</name>
    <name type="common">Green microalga</name>
    <name type="synonym">Chlorella protothecoides</name>
    <dbReference type="NCBI Taxonomy" id="3075"/>
    <lineage>
        <taxon>Eukaryota</taxon>
        <taxon>Viridiplantae</taxon>
        <taxon>Chlorophyta</taxon>
        <taxon>core chlorophytes</taxon>
        <taxon>Trebouxiophyceae</taxon>
        <taxon>Chlorellales</taxon>
        <taxon>Chlorellaceae</taxon>
        <taxon>Auxenochlorella</taxon>
    </lineage>
</organism>
<feature type="non-terminal residue" evidence="3">
    <location>
        <position position="1"/>
    </location>
</feature>
<sequence length="388" mass="40346">PYRFTNTLGVLPSFLPTRMPDSSPAHTSVHGPADAVPTPQPSSLPPRILFSDLDGTLIHYTDTLRDVGLFPTTSPEGLWRTSPPPLGSALTAPLDLLPLPPTASGSQGFISTTIFERLARLRARQDVRLVLISGARAGTLLQRLPLLPAADAYVCESGGRIFYPGAVGWAAHAAAPLTEDHAWRGAHEPAAGPAVAAAMKPERRGGPLWTLFAALSSTRHARLHFDCRGYSTAFRVRGDAAALAEIAGSLPGSLACARNLGALDVYPATSGKVSAARHLAARWGADLSRALFLCDDDNDLELAAAVGRAFLPSITSESMGSAARTGGDAFYVARMPVPWSTEEVLEAVEAELAQADDHGSSSMGAEPGPVEAGSGPAGAEAEPQGAGV</sequence>
<gene>
    <name evidence="3" type="ORF">g.28353</name>
</gene>
<feature type="domain" description="Sucrose phosphatase-like" evidence="2">
    <location>
        <begin position="261"/>
        <end position="303"/>
    </location>
</feature>
<evidence type="ECO:0000256" key="1">
    <source>
        <dbReference type="SAM" id="MobiDB-lite"/>
    </source>
</evidence>
<reference evidence="3" key="1">
    <citation type="submission" date="2015-08" db="EMBL/GenBank/DDBJ databases">
        <authorList>
            <person name="Babu N.S."/>
            <person name="Beckwith C.J."/>
            <person name="Beseler K.G."/>
            <person name="Brison A."/>
            <person name="Carone J.V."/>
            <person name="Caskin T.P."/>
            <person name="Diamond M."/>
            <person name="Durham M.E."/>
            <person name="Foxe J.M."/>
            <person name="Go M."/>
            <person name="Henderson B.A."/>
            <person name="Jones I.B."/>
            <person name="McGettigan J.A."/>
            <person name="Micheletti S.J."/>
            <person name="Nasrallah M.E."/>
            <person name="Ortiz D."/>
            <person name="Piller C.R."/>
            <person name="Privatt S.R."/>
            <person name="Schneider S.L."/>
            <person name="Sharp S."/>
            <person name="Smith T.C."/>
            <person name="Stanton J.D."/>
            <person name="Ullery H.E."/>
            <person name="Wilson R.J."/>
            <person name="Serrano M.G."/>
            <person name="Buck G."/>
            <person name="Lee V."/>
            <person name="Wang Y."/>
            <person name="Carvalho R."/>
            <person name="Voegtly L."/>
            <person name="Shi R."/>
            <person name="Duckworth R."/>
            <person name="Johnson A."/>
            <person name="Loviza R."/>
            <person name="Walstead R."/>
            <person name="Shah Z."/>
            <person name="Kiflezghi M."/>
            <person name="Wade K."/>
            <person name="Ball S.L."/>
            <person name="Bradley K.W."/>
            <person name="Asai D.J."/>
            <person name="Bowman C.A."/>
            <person name="Russell D.A."/>
            <person name="Pope W.H."/>
            <person name="Jacobs-Sera D."/>
            <person name="Hendrix R.W."/>
            <person name="Hatfull G.F."/>
        </authorList>
    </citation>
    <scope>NUCLEOTIDE SEQUENCE</scope>
</reference>
<dbReference type="InterPro" id="IPR036412">
    <property type="entry name" value="HAD-like_sf"/>
</dbReference>
<dbReference type="Pfam" id="PF05116">
    <property type="entry name" value="S6PP"/>
    <property type="match status" value="1"/>
</dbReference>
<dbReference type="SUPFAM" id="SSF56784">
    <property type="entry name" value="HAD-like"/>
    <property type="match status" value="1"/>
</dbReference>
<dbReference type="GO" id="GO:0003824">
    <property type="term" value="F:catalytic activity"/>
    <property type="evidence" value="ECO:0007669"/>
    <property type="project" value="UniProtKB-ARBA"/>
</dbReference>
<accession>A0A1D2A482</accession>
<dbReference type="InterPro" id="IPR006380">
    <property type="entry name" value="SPP-like_dom"/>
</dbReference>
<evidence type="ECO:0000313" key="3">
    <source>
        <dbReference type="EMBL" id="JAT73948.1"/>
    </source>
</evidence>
<feature type="region of interest" description="Disordered" evidence="1">
    <location>
        <begin position="15"/>
        <end position="45"/>
    </location>
</feature>
<feature type="region of interest" description="Disordered" evidence="1">
    <location>
        <begin position="355"/>
        <end position="388"/>
    </location>
</feature>
<evidence type="ECO:0000259" key="2">
    <source>
        <dbReference type="Pfam" id="PF05116"/>
    </source>
</evidence>
<feature type="compositionally biased region" description="Low complexity" evidence="1">
    <location>
        <begin position="364"/>
        <end position="388"/>
    </location>
</feature>
<proteinExistence type="predicted"/>
<protein>
    <recommendedName>
        <fullName evidence="2">Sucrose phosphatase-like domain-containing protein</fullName>
    </recommendedName>
</protein>
<dbReference type="Gene3D" id="3.40.50.1000">
    <property type="entry name" value="HAD superfamily/HAD-like"/>
    <property type="match status" value="1"/>
</dbReference>
<name>A0A1D2A482_AUXPR</name>
<dbReference type="Gene3D" id="3.90.1070.10">
    <property type="match status" value="1"/>
</dbReference>
<dbReference type="AlphaFoldDB" id="A0A1D2A482"/>
<dbReference type="InterPro" id="IPR023214">
    <property type="entry name" value="HAD_sf"/>
</dbReference>